<dbReference type="GO" id="GO:0005546">
    <property type="term" value="F:phosphatidylinositol-4,5-bisphosphate binding"/>
    <property type="evidence" value="ECO:0007669"/>
    <property type="project" value="InterPro"/>
</dbReference>
<sequence length="932" mass="104699">MLDGCHNPNQLGVAIDKIFREVPKPSQRMLVQILQACARVAGQTTTTEHLTEEQHQVKPKSSPLDAYILSLDQRPGAETYDRSTIIQLAQNNIIAKVPSERIKAPAYAAYLSLLANWSDLPTTLSAFNQAKKVGILPDLDMYKAVITACAKNGDHDTAYKIIDEAAMAALKVLKTGYWLQIALRLTIGAEIGKYTAIGLMGLVPDIGTSIPAGVGLTIGVVIGARLAVGTALREATIFLPKKTYLQQNIAEKGAHREQQVDQRAESTKSIFGSLRDVIPKSDKDVRVELNTYMVNEFRRMDGGEVSHPNVRNGNQARLLEDEADLEYMKGNLQKMEDLTKRMTGMLDSFDGRLMKLEASILPIHRSTQNLTHLADNIDATLKSTDSIVKCMDLPSKEEALILKGPDENNTLPYLQSLARLKDALEILVNSKLKATDRVINHMKQLLKAGMLHMETLFRKWLSTSSIPIDAKMLDSAGEPPAMDSANVKRLSQLSTYLSSSETEIGYVVDFTKPYIEIRSTYLSKSMHALSQTAASADRQHSGVYDRGTAEFLKYMTCLTKMFSFEHDLATSLLSNPVQRTAALKGALAPALTDFLTAGRSINAQVKRSSYQDVFIVFDILERFENECFSTLDKIMPRKEMDMILELVTAFRGTALRSIYEFMEDVKGRKDAANPNLSNDGTVHELTSNVRVTTLSHLKRLWAWHDIVEPILAILGNEGWNNPVSSVAEQQPLSLKPNAEGRVLLKNLFVETVDQLNTTLQSKSKAYRKPALAIIFLLNNFNHVLRQIRSPPLNAVFDEGREARYGKMVRRQMDAYQETWKPCIENLMDVTYVRGGAIRQSLGNNERQQIKDKFRNFNLAFEETLRTQKTYAIPDSELRHAIIKDIKNVLLPMYSRFVEKYQATDFAKNPSKYIRWDKDQLDRMLNQLFEPTA</sequence>
<proteinExistence type="inferred from homology"/>
<dbReference type="Proteomes" id="UP000612746">
    <property type="component" value="Unassembled WGS sequence"/>
</dbReference>
<gene>
    <name evidence="6" type="ORF">INT44_000062</name>
</gene>
<dbReference type="GO" id="GO:0005935">
    <property type="term" value="C:cellular bud neck"/>
    <property type="evidence" value="ECO:0007669"/>
    <property type="project" value="UniProtKB-SubCell"/>
</dbReference>
<dbReference type="Gene3D" id="1.20.1280.170">
    <property type="entry name" value="Exocyst complex component Exo70"/>
    <property type="match status" value="1"/>
</dbReference>
<comment type="function">
    <text evidence="4">Involved in the secretory pathway as part of the exocyst complex which tethers secretory vesicles to the sites of exocytosis. Also plays a role in the assembly of the exocyst.</text>
</comment>
<evidence type="ECO:0000256" key="3">
    <source>
        <dbReference type="ARBA" id="ARBA00022483"/>
    </source>
</evidence>
<evidence type="ECO:0000313" key="6">
    <source>
        <dbReference type="EMBL" id="KAG2173949.1"/>
    </source>
</evidence>
<reference evidence="6" key="1">
    <citation type="submission" date="2020-12" db="EMBL/GenBank/DDBJ databases">
        <title>Metabolic potential, ecology and presence of endohyphal bacteria is reflected in genomic diversity of Mucoromycotina.</title>
        <authorList>
            <person name="Muszewska A."/>
            <person name="Okrasinska A."/>
            <person name="Steczkiewicz K."/>
            <person name="Drgas O."/>
            <person name="Orlowska M."/>
            <person name="Perlinska-Lenart U."/>
            <person name="Aleksandrzak-Piekarczyk T."/>
            <person name="Szatraj K."/>
            <person name="Zielenkiewicz U."/>
            <person name="Pilsyk S."/>
            <person name="Malc E."/>
            <person name="Mieczkowski P."/>
            <person name="Kruszewska J.S."/>
            <person name="Biernat P."/>
            <person name="Pawlowska J."/>
        </authorList>
    </citation>
    <scope>NUCLEOTIDE SEQUENCE</scope>
    <source>
        <strain evidence="6">WA0000051536</strain>
    </source>
</reference>
<evidence type="ECO:0000259" key="5">
    <source>
        <dbReference type="Pfam" id="PF03081"/>
    </source>
</evidence>
<accession>A0A8H7UBY2</accession>
<dbReference type="AlphaFoldDB" id="A0A8H7UBY2"/>
<comment type="subcellular location">
    <subcellularLocation>
        <location evidence="4">Bud</location>
    </subcellularLocation>
    <subcellularLocation>
        <location evidence="4">Bud neck</location>
    </subcellularLocation>
</comment>
<comment type="caution">
    <text evidence="6">The sequence shown here is derived from an EMBL/GenBank/DDBJ whole genome shotgun (WGS) entry which is preliminary data.</text>
</comment>
<evidence type="ECO:0000313" key="7">
    <source>
        <dbReference type="Proteomes" id="UP000612746"/>
    </source>
</evidence>
<organism evidence="6 7">
    <name type="scientific">Umbelopsis vinacea</name>
    <dbReference type="NCBI Taxonomy" id="44442"/>
    <lineage>
        <taxon>Eukaryota</taxon>
        <taxon>Fungi</taxon>
        <taxon>Fungi incertae sedis</taxon>
        <taxon>Mucoromycota</taxon>
        <taxon>Mucoromycotina</taxon>
        <taxon>Umbelopsidomycetes</taxon>
        <taxon>Umbelopsidales</taxon>
        <taxon>Umbelopsidaceae</taxon>
        <taxon>Umbelopsis</taxon>
    </lineage>
</organism>
<dbReference type="InterPro" id="IPR016159">
    <property type="entry name" value="Cullin_repeat-like_dom_sf"/>
</dbReference>
<name>A0A8H7UBY2_9FUNG</name>
<dbReference type="GO" id="GO:0006887">
    <property type="term" value="P:exocytosis"/>
    <property type="evidence" value="ECO:0007669"/>
    <property type="project" value="UniProtKB-KW"/>
</dbReference>
<keyword evidence="4" id="KW-0653">Protein transport</keyword>
<dbReference type="Gene3D" id="1.25.40.10">
    <property type="entry name" value="Tetratricopeptide repeat domain"/>
    <property type="match status" value="1"/>
</dbReference>
<dbReference type="OrthoDB" id="1922221at2759"/>
<dbReference type="SUPFAM" id="SSF74788">
    <property type="entry name" value="Cullin repeat-like"/>
    <property type="match status" value="1"/>
</dbReference>
<evidence type="ECO:0000256" key="2">
    <source>
        <dbReference type="ARBA" id="ARBA00022448"/>
    </source>
</evidence>
<dbReference type="EMBL" id="JAEPRA010000017">
    <property type="protein sequence ID" value="KAG2173949.1"/>
    <property type="molecule type" value="Genomic_DNA"/>
</dbReference>
<evidence type="ECO:0000256" key="1">
    <source>
        <dbReference type="ARBA" id="ARBA00006756"/>
    </source>
</evidence>
<dbReference type="InterPro" id="IPR011990">
    <property type="entry name" value="TPR-like_helical_dom_sf"/>
</dbReference>
<protein>
    <recommendedName>
        <fullName evidence="4">Exocyst complex protein EXO70</fullName>
    </recommendedName>
</protein>
<evidence type="ECO:0000256" key="4">
    <source>
        <dbReference type="RuleBase" id="RU365026"/>
    </source>
</evidence>
<comment type="similarity">
    <text evidence="1 4">Belongs to the EXO70 family.</text>
</comment>
<keyword evidence="7" id="KW-1185">Reference proteome</keyword>
<keyword evidence="2 4" id="KW-0813">Transport</keyword>
<dbReference type="Pfam" id="PF03081">
    <property type="entry name" value="Exo70_C"/>
    <property type="match status" value="1"/>
</dbReference>
<dbReference type="GO" id="GO:0015031">
    <property type="term" value="P:protein transport"/>
    <property type="evidence" value="ECO:0007669"/>
    <property type="project" value="UniProtKB-KW"/>
</dbReference>
<dbReference type="PANTHER" id="PTHR12542">
    <property type="entry name" value="EXOCYST COMPLEX PROTEIN EXO70"/>
    <property type="match status" value="1"/>
</dbReference>
<dbReference type="Pfam" id="PF20669">
    <property type="entry name" value="Exo70_N"/>
    <property type="match status" value="1"/>
</dbReference>
<dbReference type="InterPro" id="IPR046364">
    <property type="entry name" value="Exo70_C"/>
</dbReference>
<dbReference type="InterPro" id="IPR004140">
    <property type="entry name" value="Exo70"/>
</dbReference>
<dbReference type="PANTHER" id="PTHR12542:SF41">
    <property type="entry name" value="EXOCYST COMPLEX COMPONENT 7"/>
    <property type="match status" value="1"/>
</dbReference>
<feature type="domain" description="Exocyst complex subunit Exo70 C-terminal" evidence="5">
    <location>
        <begin position="551"/>
        <end position="926"/>
    </location>
</feature>
<dbReference type="GO" id="GO:0000145">
    <property type="term" value="C:exocyst"/>
    <property type="evidence" value="ECO:0007669"/>
    <property type="project" value="InterPro"/>
</dbReference>
<keyword evidence="3 4" id="KW-0268">Exocytosis</keyword>